<keyword evidence="3" id="KW-1185">Reference proteome</keyword>
<evidence type="ECO:0000313" key="2">
    <source>
        <dbReference type="EMBL" id="KAG2636360.1"/>
    </source>
</evidence>
<dbReference type="Proteomes" id="UP000823388">
    <property type="component" value="Chromosome 2N"/>
</dbReference>
<dbReference type="EMBL" id="CM029040">
    <property type="protein sequence ID" value="KAG2636360.1"/>
    <property type="molecule type" value="Genomic_DNA"/>
</dbReference>
<reference evidence="2" key="1">
    <citation type="submission" date="2020-05" db="EMBL/GenBank/DDBJ databases">
        <title>WGS assembly of Panicum virgatum.</title>
        <authorList>
            <person name="Lovell J.T."/>
            <person name="Jenkins J."/>
            <person name="Shu S."/>
            <person name="Juenger T.E."/>
            <person name="Schmutz J."/>
        </authorList>
    </citation>
    <scope>NUCLEOTIDE SEQUENCE</scope>
    <source>
        <strain evidence="2">AP13</strain>
    </source>
</reference>
<gene>
    <name evidence="2" type="ORF">PVAP13_2NG446503</name>
</gene>
<accession>A0A8T0VMB2</accession>
<feature type="region of interest" description="Disordered" evidence="1">
    <location>
        <begin position="1"/>
        <end position="134"/>
    </location>
</feature>
<organism evidence="2 3">
    <name type="scientific">Panicum virgatum</name>
    <name type="common">Blackwell switchgrass</name>
    <dbReference type="NCBI Taxonomy" id="38727"/>
    <lineage>
        <taxon>Eukaryota</taxon>
        <taxon>Viridiplantae</taxon>
        <taxon>Streptophyta</taxon>
        <taxon>Embryophyta</taxon>
        <taxon>Tracheophyta</taxon>
        <taxon>Spermatophyta</taxon>
        <taxon>Magnoliopsida</taxon>
        <taxon>Liliopsida</taxon>
        <taxon>Poales</taxon>
        <taxon>Poaceae</taxon>
        <taxon>PACMAD clade</taxon>
        <taxon>Panicoideae</taxon>
        <taxon>Panicodae</taxon>
        <taxon>Paniceae</taxon>
        <taxon>Panicinae</taxon>
        <taxon>Panicum</taxon>
        <taxon>Panicum sect. Hiantes</taxon>
    </lineage>
</organism>
<feature type="compositionally biased region" description="Low complexity" evidence="1">
    <location>
        <begin position="39"/>
        <end position="62"/>
    </location>
</feature>
<proteinExistence type="predicted"/>
<evidence type="ECO:0000313" key="3">
    <source>
        <dbReference type="Proteomes" id="UP000823388"/>
    </source>
</evidence>
<name>A0A8T0VMB2_PANVG</name>
<sequence length="199" mass="20295">MFLRGAGRPEPRRMCMHADAAGAAASNDVPAPHEANSASSSSSPSSPLPPVSVSRSPRQPLVPAVPGPGSTARPPCPAKGAPVLAGHDSRASCPARGAGAAPGRRSSTRRAAGLRDRALSRDLGAGGERDGRPRVAWVSGRPARATPRPRVLARARCRAPAGRAAGACGGWSFVSARASPRLHARRCAIARGSRCSAED</sequence>
<comment type="caution">
    <text evidence="2">The sequence shown here is derived from an EMBL/GenBank/DDBJ whole genome shotgun (WGS) entry which is preliminary data.</text>
</comment>
<protein>
    <submittedName>
        <fullName evidence="2">Uncharacterized protein</fullName>
    </submittedName>
</protein>
<dbReference type="AlphaFoldDB" id="A0A8T0VMB2"/>
<feature type="compositionally biased region" description="Low complexity" evidence="1">
    <location>
        <begin position="91"/>
        <end position="111"/>
    </location>
</feature>
<evidence type="ECO:0000256" key="1">
    <source>
        <dbReference type="SAM" id="MobiDB-lite"/>
    </source>
</evidence>